<name>A0AAE2PXH9_PSEFL</name>
<accession>A0AAE2PXH9</accession>
<evidence type="ECO:0000313" key="1">
    <source>
        <dbReference type="EMBL" id="MBD8270166.1"/>
    </source>
</evidence>
<dbReference type="RefSeq" id="WP_191955893.1">
    <property type="nucleotide sequence ID" value="NZ_JACYNJ010000006.1"/>
</dbReference>
<reference evidence="1" key="1">
    <citation type="journal article" date="2020" name="FEMS Microbiol. Ecol.">
        <title>Temporal dynamics of bacterial communities during seed development and maturation.</title>
        <authorList>
            <person name="Chesneau G."/>
            <person name="Torres-Cortes G."/>
            <person name="Briand M."/>
            <person name="Darrasse A."/>
            <person name="Preveaux A."/>
            <person name="Marais C."/>
            <person name="Jacques M.A."/>
            <person name="Shade A."/>
            <person name="Barret M."/>
        </authorList>
    </citation>
    <scope>NUCLEOTIDE SEQUENCE</scope>
    <source>
        <strain evidence="1">CFBP13533</strain>
    </source>
</reference>
<gene>
    <name evidence="1" type="ORF">IFU03_10410</name>
</gene>
<sequence length="71" mass="8077">MIQLTPSEQAAWDAYFVSVTTQLLRHDPARSAEYIAERAADIADEMLLERRERCVERRSASVDWIGPAKGQ</sequence>
<proteinExistence type="predicted"/>
<organism evidence="1 2">
    <name type="scientific">Pseudomonas fluorescens</name>
    <dbReference type="NCBI Taxonomy" id="294"/>
    <lineage>
        <taxon>Bacteria</taxon>
        <taxon>Pseudomonadati</taxon>
        <taxon>Pseudomonadota</taxon>
        <taxon>Gammaproteobacteria</taxon>
        <taxon>Pseudomonadales</taxon>
        <taxon>Pseudomonadaceae</taxon>
        <taxon>Pseudomonas</taxon>
    </lineage>
</organism>
<dbReference type="AlphaFoldDB" id="A0AAE2PXH9"/>
<evidence type="ECO:0000313" key="2">
    <source>
        <dbReference type="Proteomes" id="UP000610293"/>
    </source>
</evidence>
<dbReference type="EMBL" id="JACYNJ010000006">
    <property type="protein sequence ID" value="MBD8270166.1"/>
    <property type="molecule type" value="Genomic_DNA"/>
</dbReference>
<protein>
    <submittedName>
        <fullName evidence="1">Uncharacterized protein</fullName>
    </submittedName>
</protein>
<comment type="caution">
    <text evidence="1">The sequence shown here is derived from an EMBL/GenBank/DDBJ whole genome shotgun (WGS) entry which is preliminary data.</text>
</comment>
<dbReference type="Proteomes" id="UP000610293">
    <property type="component" value="Unassembled WGS sequence"/>
</dbReference>